<dbReference type="EMBL" id="CP158256">
    <property type="protein sequence ID" value="XDJ53038.1"/>
    <property type="molecule type" value="Genomic_DNA"/>
</dbReference>
<dbReference type="PROSITE" id="PS51832">
    <property type="entry name" value="HD_GYP"/>
    <property type="match status" value="1"/>
</dbReference>
<dbReference type="GeneID" id="93065919"/>
<organism evidence="17">
    <name type="scientific">Castellaniella ginsengisoli</name>
    <dbReference type="NCBI Taxonomy" id="546114"/>
    <lineage>
        <taxon>Bacteria</taxon>
        <taxon>Pseudomonadati</taxon>
        <taxon>Pseudomonadota</taxon>
        <taxon>Betaproteobacteria</taxon>
        <taxon>Burkholderiales</taxon>
        <taxon>Alcaligenaceae</taxon>
        <taxon>Castellaniella</taxon>
    </lineage>
</organism>
<dbReference type="EMBL" id="CP158271">
    <property type="protein sequence ID" value="XDJ93695.1"/>
    <property type="molecule type" value="Genomic_DNA"/>
</dbReference>
<dbReference type="InterPro" id="IPR037522">
    <property type="entry name" value="HD_GYP_dom"/>
</dbReference>
<dbReference type="SUPFAM" id="SSF52172">
    <property type="entry name" value="CheY-like"/>
    <property type="match status" value="1"/>
</dbReference>
<evidence type="ECO:0000313" key="17">
    <source>
        <dbReference type="EMBL" id="XDJ89088.1"/>
    </source>
</evidence>
<dbReference type="InterPro" id="IPR001789">
    <property type="entry name" value="Sig_transdc_resp-reg_receiver"/>
</dbReference>
<dbReference type="GO" id="GO:0000160">
    <property type="term" value="P:phosphorelay signal transduction system"/>
    <property type="evidence" value="ECO:0007669"/>
    <property type="project" value="InterPro"/>
</dbReference>
<gene>
    <name evidence="8" type="ORF">ABRY90_00255</name>
    <name evidence="11" type="ORF">ABRY91_06410</name>
    <name evidence="9" type="ORF">ABRY92_12960</name>
    <name evidence="19" type="ORF">ABRY95_01315</name>
    <name evidence="15" type="ORF">ABRY96_04690</name>
    <name evidence="13" type="ORF">ABRY97_06005</name>
    <name evidence="17" type="ORF">ABRY98_05895</name>
    <name evidence="7" type="ORF">ABRZ00_00255</name>
    <name evidence="6" type="ORF">ABRZ01_00530</name>
    <name evidence="5" type="ORF">ABRZ02_02135</name>
    <name evidence="10" type="ORF">ABRZ03_04040</name>
    <name evidence="20" type="ORF">ABRZ05_06785</name>
    <name evidence="12" type="ORF">ABRZ06_08120</name>
    <name evidence="16" type="ORF">ABRZ08_11485</name>
    <name evidence="14" type="ORF">ABRZ10_08485</name>
    <name evidence="21" type="ORF">ABRZ11_06440</name>
    <name evidence="18" type="ORF">ABRZ12_12535</name>
</gene>
<dbReference type="InterPro" id="IPR011006">
    <property type="entry name" value="CheY-like_superfamily"/>
</dbReference>
<dbReference type="CDD" id="cd00077">
    <property type="entry name" value="HDc"/>
    <property type="match status" value="1"/>
</dbReference>
<dbReference type="EMBL" id="CP158259">
    <property type="protein sequence ID" value="XDJ60865.1"/>
    <property type="molecule type" value="Genomic_DNA"/>
</dbReference>
<feature type="coiled-coil region" evidence="2">
    <location>
        <begin position="133"/>
        <end position="160"/>
    </location>
</feature>
<dbReference type="Gene3D" id="1.10.3210.10">
    <property type="entry name" value="Hypothetical protein af1432"/>
    <property type="match status" value="1"/>
</dbReference>
<dbReference type="PROSITE" id="PS50110">
    <property type="entry name" value="RESPONSE_REGULATORY"/>
    <property type="match status" value="1"/>
</dbReference>
<keyword evidence="1" id="KW-0597">Phosphoprotein</keyword>
<evidence type="ECO:0000313" key="11">
    <source>
        <dbReference type="EMBL" id="XDJ67642.1"/>
    </source>
</evidence>
<evidence type="ECO:0000313" key="15">
    <source>
        <dbReference type="EMBL" id="XDJ83519.1"/>
    </source>
</evidence>
<dbReference type="SMART" id="SM00448">
    <property type="entry name" value="REC"/>
    <property type="match status" value="1"/>
</dbReference>
<protein>
    <submittedName>
        <fullName evidence="17">HD domain-containing phosphohydrolase</fullName>
    </submittedName>
</protein>
<dbReference type="Gene3D" id="3.40.50.2300">
    <property type="match status" value="1"/>
</dbReference>
<evidence type="ECO:0000259" key="3">
    <source>
        <dbReference type="PROSITE" id="PS50110"/>
    </source>
</evidence>
<evidence type="ECO:0000256" key="2">
    <source>
        <dbReference type="SAM" id="Coils"/>
    </source>
</evidence>
<dbReference type="RefSeq" id="WP_368641507.1">
    <property type="nucleotide sequence ID" value="NZ_CP158253.1"/>
</dbReference>
<feature type="domain" description="HD-GYP" evidence="4">
    <location>
        <begin position="183"/>
        <end position="379"/>
    </location>
</feature>
<evidence type="ECO:0000313" key="14">
    <source>
        <dbReference type="EMBL" id="XDJ76219.1"/>
    </source>
</evidence>
<dbReference type="EMBL" id="CP158253">
    <property type="protein sequence ID" value="XDJ45116.1"/>
    <property type="molecule type" value="Genomic_DNA"/>
</dbReference>
<evidence type="ECO:0000313" key="18">
    <source>
        <dbReference type="EMBL" id="XDJ90463.1"/>
    </source>
</evidence>
<feature type="modified residue" description="4-aspartylphosphate" evidence="1">
    <location>
        <position position="62"/>
    </location>
</feature>
<dbReference type="EMBL" id="CP158260">
    <property type="protein sequence ID" value="XDJ64520.1"/>
    <property type="molecule type" value="Genomic_DNA"/>
</dbReference>
<sequence length="447" mass="50833">MPIEKFPAGTQATVLLVDDEPNVTAALRRILRNRPYRVLIAQDGRQALSRLEENPVDLIVADARMPGMDGTTLLRKVYERWPDCIRIFLTGYNDIDTTIKAINEGQIYRYLAKPWHDAEVLQVIEQSLAYQYAERERLRLQQLTQEQNQALQEINGSLERRVQERTVELAATARLLERANRELERSYVTATEVFASLINQRLPQSRQTNQKVIQLVQAFCQAHKLPEEDERNLTMAAALYNIGKLTWRDEMIALPSDRLNKEQRNLLRAYPGIGQDLLMALDPAQEAAVLIRHHQERWDGAGYPDGLSGDAIPMGARLIKLAVDTIEMEMGMIQARPLTRQDALKLIKQSAGRSYDPALSKAFIEIAASMTEDEDNTDKSILVLDTHALEPGMIMMKKLYSKSGTLLLGEGKMLNQRLIERLQNLESHEEGGYKLHVRRPDSEEIDG</sequence>
<dbReference type="EMBL" id="CP158264">
    <property type="protein sequence ID" value="XDJ75692.1"/>
    <property type="molecule type" value="Genomic_DNA"/>
</dbReference>
<dbReference type="EMBL" id="CP158269">
    <property type="protein sequence ID" value="XDJ89088.1"/>
    <property type="molecule type" value="Genomic_DNA"/>
</dbReference>
<evidence type="ECO:0000313" key="8">
    <source>
        <dbReference type="EMBL" id="XDJ58401.1"/>
    </source>
</evidence>
<reference evidence="17" key="1">
    <citation type="submission" date="2024-05" db="EMBL/GenBank/DDBJ databases">
        <authorList>
            <person name="Luo Y.-C."/>
            <person name="Nicholds J."/>
            <person name="Mortimer T."/>
            <person name="Maboni G."/>
        </authorList>
    </citation>
    <scope>NUCLEOTIDE SEQUENCE</scope>
    <source>
        <strain evidence="20">124370</strain>
        <strain evidence="21">124566</strain>
        <strain evidence="19">124953</strain>
        <strain evidence="18">130308</strain>
        <strain evidence="17">130416</strain>
        <strain evidence="16">140124</strain>
        <strain evidence="15">143751</strain>
        <strain evidence="14">143769</strain>
        <strain evidence="13">143811</strain>
        <strain evidence="12">143936</strain>
        <strain evidence="11">145849</strain>
        <strain evidence="10">145850</strain>
        <strain evidence="9">145852</strain>
        <strain evidence="8">148131</strain>
        <strain evidence="7">150221</strain>
        <strain evidence="6">150964</strain>
        <strain evidence="5">153271</strain>
    </source>
</reference>
<dbReference type="KEGG" id="cgin:ABRZ00_00255"/>
<dbReference type="InterPro" id="IPR003607">
    <property type="entry name" value="HD/PDEase_dom"/>
</dbReference>
<feature type="domain" description="Response regulatory" evidence="3">
    <location>
        <begin position="13"/>
        <end position="128"/>
    </location>
</feature>
<dbReference type="EMBL" id="CP158268">
    <property type="protein sequence ID" value="XDJ84823.1"/>
    <property type="molecule type" value="Genomic_DNA"/>
</dbReference>
<dbReference type="EMBL" id="CP158263">
    <property type="protein sequence ID" value="XDJ70915.1"/>
    <property type="molecule type" value="Genomic_DNA"/>
</dbReference>
<dbReference type="Pfam" id="PF00072">
    <property type="entry name" value="Response_reg"/>
    <property type="match status" value="1"/>
</dbReference>
<evidence type="ECO:0000313" key="5">
    <source>
        <dbReference type="EMBL" id="XDJ45116.1"/>
    </source>
</evidence>
<dbReference type="EMBL" id="CP158261">
    <property type="protein sequence ID" value="XDJ67642.1"/>
    <property type="molecule type" value="Genomic_DNA"/>
</dbReference>
<evidence type="ECO:0000259" key="4">
    <source>
        <dbReference type="PROSITE" id="PS51832"/>
    </source>
</evidence>
<proteinExistence type="predicted"/>
<name>A0AB39GF75_9BURK</name>
<dbReference type="AlphaFoldDB" id="A0AB39GF75"/>
<dbReference type="EMBL" id="CP158272">
    <property type="protein sequence ID" value="XDK00042.1"/>
    <property type="molecule type" value="Genomic_DNA"/>
</dbReference>
<evidence type="ECO:0000313" key="10">
    <source>
        <dbReference type="EMBL" id="XDJ64520.1"/>
    </source>
</evidence>
<dbReference type="EMBL" id="CP158257">
    <property type="protein sequence ID" value="XDJ55661.1"/>
    <property type="molecule type" value="Genomic_DNA"/>
</dbReference>
<evidence type="ECO:0000313" key="12">
    <source>
        <dbReference type="EMBL" id="XDJ70915.1"/>
    </source>
</evidence>
<dbReference type="CDD" id="cd17569">
    <property type="entry name" value="REC_HupR-like"/>
    <property type="match status" value="1"/>
</dbReference>
<evidence type="ECO:0000313" key="7">
    <source>
        <dbReference type="EMBL" id="XDJ55661.1"/>
    </source>
</evidence>
<dbReference type="EMBL" id="CP158270">
    <property type="protein sequence ID" value="XDJ90463.1"/>
    <property type="molecule type" value="Genomic_DNA"/>
</dbReference>
<evidence type="ECO:0000313" key="9">
    <source>
        <dbReference type="EMBL" id="XDJ60865.1"/>
    </source>
</evidence>
<accession>A0AB39GF75</accession>
<dbReference type="EMBL" id="CP158258">
    <property type="protein sequence ID" value="XDJ58401.1"/>
    <property type="molecule type" value="Genomic_DNA"/>
</dbReference>
<dbReference type="PANTHER" id="PTHR45228">
    <property type="entry name" value="CYCLIC DI-GMP PHOSPHODIESTERASE TM_0186-RELATED"/>
    <property type="match status" value="1"/>
</dbReference>
<evidence type="ECO:0000313" key="13">
    <source>
        <dbReference type="EMBL" id="XDJ75692.1"/>
    </source>
</evidence>
<dbReference type="EMBL" id="CP158265">
    <property type="protein sequence ID" value="XDJ76219.1"/>
    <property type="molecule type" value="Genomic_DNA"/>
</dbReference>
<evidence type="ECO:0000313" key="21">
    <source>
        <dbReference type="EMBL" id="XDK00042.1"/>
    </source>
</evidence>
<dbReference type="SUPFAM" id="SSF109604">
    <property type="entry name" value="HD-domain/PDEase-like"/>
    <property type="match status" value="1"/>
</dbReference>
<dbReference type="EMBL" id="CP158273">
    <property type="protein sequence ID" value="XDJ97395.1"/>
    <property type="molecule type" value="Genomic_DNA"/>
</dbReference>
<dbReference type="PANTHER" id="PTHR45228:SF8">
    <property type="entry name" value="TWO-COMPONENT RESPONSE REGULATOR-RELATED"/>
    <property type="match status" value="1"/>
</dbReference>
<evidence type="ECO:0000313" key="6">
    <source>
        <dbReference type="EMBL" id="XDJ53038.1"/>
    </source>
</evidence>
<dbReference type="Pfam" id="PF13487">
    <property type="entry name" value="HD_5"/>
    <property type="match status" value="1"/>
</dbReference>
<dbReference type="InterPro" id="IPR052020">
    <property type="entry name" value="Cyclic_di-GMP/3'3'-cGAMP_PDE"/>
</dbReference>
<dbReference type="EMBL" id="CP158266">
    <property type="protein sequence ID" value="XDJ83519.1"/>
    <property type="molecule type" value="Genomic_DNA"/>
</dbReference>
<evidence type="ECO:0000313" key="19">
    <source>
        <dbReference type="EMBL" id="XDJ93695.1"/>
    </source>
</evidence>
<evidence type="ECO:0000313" key="16">
    <source>
        <dbReference type="EMBL" id="XDJ84823.1"/>
    </source>
</evidence>
<dbReference type="GO" id="GO:0008081">
    <property type="term" value="F:phosphoric diester hydrolase activity"/>
    <property type="evidence" value="ECO:0007669"/>
    <property type="project" value="UniProtKB-ARBA"/>
</dbReference>
<evidence type="ECO:0000256" key="1">
    <source>
        <dbReference type="PROSITE-ProRule" id="PRU00169"/>
    </source>
</evidence>
<keyword evidence="2" id="KW-0175">Coiled coil</keyword>
<evidence type="ECO:0000313" key="20">
    <source>
        <dbReference type="EMBL" id="XDJ97395.1"/>
    </source>
</evidence>